<evidence type="ECO:0000256" key="3">
    <source>
        <dbReference type="ARBA" id="ARBA00009225"/>
    </source>
</evidence>
<dbReference type="PROSITE" id="PS00378">
    <property type="entry name" value="HEXOKINASE_1"/>
    <property type="match status" value="1"/>
</dbReference>
<feature type="domain" description="Hexokinase C-terminal" evidence="11">
    <location>
        <begin position="257"/>
        <end position="481"/>
    </location>
</feature>
<comment type="similarity">
    <text evidence="3 9">Belongs to the hexokinase family.</text>
</comment>
<dbReference type="EMBL" id="JAGKQM010000010">
    <property type="protein sequence ID" value="KAH0905892.1"/>
    <property type="molecule type" value="Genomic_DNA"/>
</dbReference>
<dbReference type="Proteomes" id="UP000824890">
    <property type="component" value="Unassembled WGS sequence"/>
</dbReference>
<dbReference type="EC" id="2.7.1.-" evidence="9"/>
<evidence type="ECO:0000256" key="9">
    <source>
        <dbReference type="RuleBase" id="RU362007"/>
    </source>
</evidence>
<keyword evidence="6 9" id="KW-0418">Kinase</keyword>
<keyword evidence="7 9" id="KW-0067">ATP-binding</keyword>
<dbReference type="InterPro" id="IPR001312">
    <property type="entry name" value="Hexokinase"/>
</dbReference>
<evidence type="ECO:0000256" key="1">
    <source>
        <dbReference type="ARBA" id="ARBA00004888"/>
    </source>
</evidence>
<name>A0ABQ8BM68_BRANA</name>
<dbReference type="Gene3D" id="3.30.420.40">
    <property type="match status" value="1"/>
</dbReference>
<keyword evidence="5 9" id="KW-0547">Nucleotide-binding</keyword>
<dbReference type="Pfam" id="PF03727">
    <property type="entry name" value="Hexokinase_2"/>
    <property type="match status" value="1"/>
</dbReference>
<evidence type="ECO:0000256" key="5">
    <source>
        <dbReference type="ARBA" id="ARBA00022741"/>
    </source>
</evidence>
<protein>
    <recommendedName>
        <fullName evidence="9">Phosphotransferase</fullName>
        <ecNumber evidence="9">2.7.1.-</ecNumber>
    </recommendedName>
</protein>
<evidence type="ECO:0000259" key="10">
    <source>
        <dbReference type="Pfam" id="PF00349"/>
    </source>
</evidence>
<evidence type="ECO:0000259" key="11">
    <source>
        <dbReference type="Pfam" id="PF03727"/>
    </source>
</evidence>
<gene>
    <name evidence="12" type="ORF">HID58_037719</name>
</gene>
<feature type="domain" description="Hexokinase N-terminal" evidence="10">
    <location>
        <begin position="50"/>
        <end position="248"/>
    </location>
</feature>
<reference evidence="12 13" key="1">
    <citation type="submission" date="2021-05" db="EMBL/GenBank/DDBJ databases">
        <title>Genome Assembly of Synthetic Allotetraploid Brassica napus Reveals Homoeologous Exchanges between Subgenomes.</title>
        <authorList>
            <person name="Davis J.T."/>
        </authorList>
    </citation>
    <scope>NUCLEOTIDE SEQUENCE [LARGE SCALE GENOMIC DNA]</scope>
    <source>
        <strain evidence="13">cv. Da-Ae</strain>
        <tissue evidence="12">Seedling</tissue>
    </source>
</reference>
<dbReference type="PANTHER" id="PTHR19443:SF63">
    <property type="entry name" value="HEXOKINASE-LIKE 1 PROTEIN-RELATED"/>
    <property type="match status" value="1"/>
</dbReference>
<evidence type="ECO:0000256" key="6">
    <source>
        <dbReference type="ARBA" id="ARBA00022777"/>
    </source>
</evidence>
<comment type="pathway">
    <text evidence="2">Carbohydrate metabolism; hexose metabolism.</text>
</comment>
<evidence type="ECO:0000313" key="13">
    <source>
        <dbReference type="Proteomes" id="UP000824890"/>
    </source>
</evidence>
<evidence type="ECO:0000256" key="2">
    <source>
        <dbReference type="ARBA" id="ARBA00005028"/>
    </source>
</evidence>
<comment type="pathway">
    <text evidence="1">Carbohydrate degradation; glycolysis; D-glyceraldehyde 3-phosphate and glycerone phosphate from D-glucose: step 1/4.</text>
</comment>
<dbReference type="PRINTS" id="PR00475">
    <property type="entry name" value="HEXOKINASE"/>
</dbReference>
<sequence>MSLITFAASPLVITPTVRSFTFSPPLRRSNNTVMSAVRSETTSTCPVLTMFKKDCATPTPFLRDVANAIADDMQAGLAVHGGGDLEMILTYVDALPSGKEEGLFYALDLGGTNFRVRSVQLGGEEERVVATKSEQLSIPQKLMIGTSEELFGFIASKLADFVAKEEPGRFRLEQGRKREIGFTFSFPVNQTSIDSGTLIKWTKGFNVSGMEGKNVVACLNEAMEAHGLDMRVSALVNDGVGTLAGARYWDKDVMAGIINTEWGGFSKCLPRTIFDQEMDKDSLNPGEHVLYEKMISGMYLGEIVRRVLLHMCQTSDLFGQAVPAKLETPLALKYSISHYLSPKLVYGFCNRSQDLCKMQEDNTDDLSSVGSILYNIFEVKGDLKDRRRVMEVCDTVVKRGGRLAGAGIVAILERIERETKRLASGQRTVVAMDGALYEKYPQYRQYMQDALVELLGDELASHVQIKHTKDVSGLGAALLAATNSIY</sequence>
<dbReference type="InterPro" id="IPR022672">
    <property type="entry name" value="Hexokinase_N"/>
</dbReference>
<dbReference type="Pfam" id="PF00349">
    <property type="entry name" value="Hexokinase_1"/>
    <property type="match status" value="1"/>
</dbReference>
<evidence type="ECO:0000256" key="8">
    <source>
        <dbReference type="ARBA" id="ARBA00023152"/>
    </source>
</evidence>
<evidence type="ECO:0000313" key="12">
    <source>
        <dbReference type="EMBL" id="KAH0905892.1"/>
    </source>
</evidence>
<dbReference type="SUPFAM" id="SSF53067">
    <property type="entry name" value="Actin-like ATPase domain"/>
    <property type="match status" value="2"/>
</dbReference>
<keyword evidence="4 9" id="KW-0808">Transferase</keyword>
<evidence type="ECO:0000256" key="7">
    <source>
        <dbReference type="ARBA" id="ARBA00022840"/>
    </source>
</evidence>
<keyword evidence="8 9" id="KW-0324">Glycolysis</keyword>
<dbReference type="Gene3D" id="3.40.367.20">
    <property type="match status" value="1"/>
</dbReference>
<dbReference type="CDD" id="cd24020">
    <property type="entry name" value="ASKHA_NBD_HK_plant"/>
    <property type="match status" value="1"/>
</dbReference>
<dbReference type="PANTHER" id="PTHR19443">
    <property type="entry name" value="HEXOKINASE"/>
    <property type="match status" value="1"/>
</dbReference>
<organism evidence="12 13">
    <name type="scientific">Brassica napus</name>
    <name type="common">Rape</name>
    <dbReference type="NCBI Taxonomy" id="3708"/>
    <lineage>
        <taxon>Eukaryota</taxon>
        <taxon>Viridiplantae</taxon>
        <taxon>Streptophyta</taxon>
        <taxon>Embryophyta</taxon>
        <taxon>Tracheophyta</taxon>
        <taxon>Spermatophyta</taxon>
        <taxon>Magnoliopsida</taxon>
        <taxon>eudicotyledons</taxon>
        <taxon>Gunneridae</taxon>
        <taxon>Pentapetalae</taxon>
        <taxon>rosids</taxon>
        <taxon>malvids</taxon>
        <taxon>Brassicales</taxon>
        <taxon>Brassicaceae</taxon>
        <taxon>Brassiceae</taxon>
        <taxon>Brassica</taxon>
    </lineage>
</organism>
<evidence type="ECO:0000256" key="4">
    <source>
        <dbReference type="ARBA" id="ARBA00022679"/>
    </source>
</evidence>
<dbReference type="PROSITE" id="PS51748">
    <property type="entry name" value="HEXOKINASE_2"/>
    <property type="match status" value="1"/>
</dbReference>
<accession>A0ABQ8BM68</accession>
<proteinExistence type="inferred from homology"/>
<comment type="caution">
    <text evidence="12">The sequence shown here is derived from an EMBL/GenBank/DDBJ whole genome shotgun (WGS) entry which is preliminary data.</text>
</comment>
<dbReference type="InterPro" id="IPR043129">
    <property type="entry name" value="ATPase_NBD"/>
</dbReference>
<dbReference type="InterPro" id="IPR022673">
    <property type="entry name" value="Hexokinase_C"/>
</dbReference>
<keyword evidence="13" id="KW-1185">Reference proteome</keyword>
<dbReference type="InterPro" id="IPR019807">
    <property type="entry name" value="Hexokinase_BS"/>
</dbReference>